<sequence>MKDVQSRNSEPGTRARAKRAMGNAQSPPSSDPRSVTASRAFTPKELDDLRSLFKSLASQSHSNGEFISPSVFQDRLPDISVLSIL</sequence>
<reference evidence="1 2" key="1">
    <citation type="journal article" date="2022" name="DNA Res.">
        <title>Chromosomal-level genome assembly of the orchid tree Bauhinia variegata (Leguminosae; Cercidoideae) supports the allotetraploid origin hypothesis of Bauhinia.</title>
        <authorList>
            <person name="Zhong Y."/>
            <person name="Chen Y."/>
            <person name="Zheng D."/>
            <person name="Pang J."/>
            <person name="Liu Y."/>
            <person name="Luo S."/>
            <person name="Meng S."/>
            <person name="Qian L."/>
            <person name="Wei D."/>
            <person name="Dai S."/>
            <person name="Zhou R."/>
        </authorList>
    </citation>
    <scope>NUCLEOTIDE SEQUENCE [LARGE SCALE GENOMIC DNA]</scope>
    <source>
        <strain evidence="1">BV-YZ2020</strain>
    </source>
</reference>
<proteinExistence type="predicted"/>
<dbReference type="EMBL" id="CM039438">
    <property type="protein sequence ID" value="KAI4300590.1"/>
    <property type="molecule type" value="Genomic_DNA"/>
</dbReference>
<evidence type="ECO:0000313" key="1">
    <source>
        <dbReference type="EMBL" id="KAI4300590.1"/>
    </source>
</evidence>
<keyword evidence="2" id="KW-1185">Reference proteome</keyword>
<comment type="caution">
    <text evidence="1">The sequence shown here is derived from an EMBL/GenBank/DDBJ whole genome shotgun (WGS) entry which is preliminary data.</text>
</comment>
<accession>A0ACB9KTW5</accession>
<name>A0ACB9KTW5_BAUVA</name>
<evidence type="ECO:0000313" key="2">
    <source>
        <dbReference type="Proteomes" id="UP000828941"/>
    </source>
</evidence>
<gene>
    <name evidence="1" type="ORF">L6164_033949</name>
</gene>
<protein>
    <submittedName>
        <fullName evidence="1">Uncharacterized protein</fullName>
    </submittedName>
</protein>
<organism evidence="1 2">
    <name type="scientific">Bauhinia variegata</name>
    <name type="common">Purple orchid tree</name>
    <name type="synonym">Phanera variegata</name>
    <dbReference type="NCBI Taxonomy" id="167791"/>
    <lineage>
        <taxon>Eukaryota</taxon>
        <taxon>Viridiplantae</taxon>
        <taxon>Streptophyta</taxon>
        <taxon>Embryophyta</taxon>
        <taxon>Tracheophyta</taxon>
        <taxon>Spermatophyta</taxon>
        <taxon>Magnoliopsida</taxon>
        <taxon>eudicotyledons</taxon>
        <taxon>Gunneridae</taxon>
        <taxon>Pentapetalae</taxon>
        <taxon>rosids</taxon>
        <taxon>fabids</taxon>
        <taxon>Fabales</taxon>
        <taxon>Fabaceae</taxon>
        <taxon>Cercidoideae</taxon>
        <taxon>Cercideae</taxon>
        <taxon>Bauhiniinae</taxon>
        <taxon>Bauhinia</taxon>
    </lineage>
</organism>
<dbReference type="Proteomes" id="UP000828941">
    <property type="component" value="Chromosome 13"/>
</dbReference>